<dbReference type="EMBL" id="CM023481">
    <property type="protein sequence ID" value="KAH6946817.1"/>
    <property type="molecule type" value="Genomic_DNA"/>
</dbReference>
<proteinExistence type="predicted"/>
<reference evidence="1" key="1">
    <citation type="submission" date="2020-05" db="EMBL/GenBank/DDBJ databases">
        <title>Large-scale comparative analyses of tick genomes elucidate their genetic diversity and vector capacities.</title>
        <authorList>
            <person name="Jia N."/>
            <person name="Wang J."/>
            <person name="Shi W."/>
            <person name="Du L."/>
            <person name="Sun Y."/>
            <person name="Zhan W."/>
            <person name="Jiang J."/>
            <person name="Wang Q."/>
            <person name="Zhang B."/>
            <person name="Ji P."/>
            <person name="Sakyi L.B."/>
            <person name="Cui X."/>
            <person name="Yuan T."/>
            <person name="Jiang B."/>
            <person name="Yang W."/>
            <person name="Lam T.T.-Y."/>
            <person name="Chang Q."/>
            <person name="Ding S."/>
            <person name="Wang X."/>
            <person name="Zhu J."/>
            <person name="Ruan X."/>
            <person name="Zhao L."/>
            <person name="Wei J."/>
            <person name="Que T."/>
            <person name="Du C."/>
            <person name="Cheng J."/>
            <person name="Dai P."/>
            <person name="Han X."/>
            <person name="Huang E."/>
            <person name="Gao Y."/>
            <person name="Liu J."/>
            <person name="Shao H."/>
            <person name="Ye R."/>
            <person name="Li L."/>
            <person name="Wei W."/>
            <person name="Wang X."/>
            <person name="Wang C."/>
            <person name="Yang T."/>
            <person name="Huo Q."/>
            <person name="Li W."/>
            <person name="Guo W."/>
            <person name="Chen H."/>
            <person name="Zhou L."/>
            <person name="Ni X."/>
            <person name="Tian J."/>
            <person name="Zhou Y."/>
            <person name="Sheng Y."/>
            <person name="Liu T."/>
            <person name="Pan Y."/>
            <person name="Xia L."/>
            <person name="Li J."/>
            <person name="Zhao F."/>
            <person name="Cao W."/>
        </authorList>
    </citation>
    <scope>NUCLEOTIDE SEQUENCE</scope>
    <source>
        <strain evidence="1">Hyas-2018</strain>
    </source>
</reference>
<evidence type="ECO:0000313" key="1">
    <source>
        <dbReference type="EMBL" id="KAH6946817.1"/>
    </source>
</evidence>
<gene>
    <name evidence="1" type="ORF">HPB50_015399</name>
</gene>
<organism evidence="1 2">
    <name type="scientific">Hyalomma asiaticum</name>
    <name type="common">Tick</name>
    <dbReference type="NCBI Taxonomy" id="266040"/>
    <lineage>
        <taxon>Eukaryota</taxon>
        <taxon>Metazoa</taxon>
        <taxon>Ecdysozoa</taxon>
        <taxon>Arthropoda</taxon>
        <taxon>Chelicerata</taxon>
        <taxon>Arachnida</taxon>
        <taxon>Acari</taxon>
        <taxon>Parasitiformes</taxon>
        <taxon>Ixodida</taxon>
        <taxon>Ixodoidea</taxon>
        <taxon>Ixodidae</taxon>
        <taxon>Hyalomminae</taxon>
        <taxon>Hyalomma</taxon>
    </lineage>
</organism>
<accession>A0ACB7TGZ8</accession>
<name>A0ACB7TGZ8_HYAAI</name>
<evidence type="ECO:0000313" key="2">
    <source>
        <dbReference type="Proteomes" id="UP000821845"/>
    </source>
</evidence>
<protein>
    <submittedName>
        <fullName evidence="1">Uncharacterized protein</fullName>
    </submittedName>
</protein>
<keyword evidence="2" id="KW-1185">Reference proteome</keyword>
<sequence>MPFSRHNPGASPAGLCAEREKQKTKTTRFRDGAAMYRECAYTHTLLACFPTVHGPSASSESSPHGEPPFPGTCSVGPDLRQQQQQQRFRRVDFERSRVRHNKPISEIVCVCGAAALQRARCPSQAPLEKQCCCVVLSPPAPTRLRRGRRRLWFAAATTCT</sequence>
<dbReference type="Proteomes" id="UP000821845">
    <property type="component" value="Chromosome 1"/>
</dbReference>
<comment type="caution">
    <text evidence="1">The sequence shown here is derived from an EMBL/GenBank/DDBJ whole genome shotgun (WGS) entry which is preliminary data.</text>
</comment>